<dbReference type="OrthoDB" id="9796999at2"/>
<reference evidence="1 2" key="1">
    <citation type="submission" date="2013-02" db="EMBL/GenBank/DDBJ databases">
        <authorList>
            <person name="Fiebig A."/>
            <person name="Goeker M."/>
            <person name="Klenk H.-P.P."/>
        </authorList>
    </citation>
    <scope>NUCLEOTIDE SEQUENCE [LARGE SCALE GENOMIC DNA]</scope>
    <source>
        <strain evidence="1 2">DSM 19309</strain>
    </source>
</reference>
<evidence type="ECO:0000313" key="2">
    <source>
        <dbReference type="Proteomes" id="UP000019666"/>
    </source>
</evidence>
<comment type="caution">
    <text evidence="1">The sequence shown here is derived from an EMBL/GenBank/DDBJ whole genome shotgun (WGS) entry which is preliminary data.</text>
</comment>
<keyword evidence="2" id="KW-1185">Reference proteome</keyword>
<dbReference type="HOGENOM" id="CLU_076645_1_1_5"/>
<proteinExistence type="predicted"/>
<sequence length="201" mass="22091">MAKRPLDDAEEVEVLSRAGLRAWLSANHARPAGIWLVTHKKSEGERYVSGEEVVMECLAHGWVDSLTRGKDERRSMLWISPRKPGSNWSRFNKSLVERLESEGLMTPMGRAVIDRAKADGTWTALDAVEALEVPPDLASALGGAGARAAWDAYPRSVKRGVLELLLNARRPETRAAKVAAIVEAASKGERPFQWGKPDKSP</sequence>
<organism evidence="1 2">
    <name type="scientific">Rubellimicrobium mesophilum DSM 19309</name>
    <dbReference type="NCBI Taxonomy" id="442562"/>
    <lineage>
        <taxon>Bacteria</taxon>
        <taxon>Pseudomonadati</taxon>
        <taxon>Pseudomonadota</taxon>
        <taxon>Alphaproteobacteria</taxon>
        <taxon>Rhodobacterales</taxon>
        <taxon>Roseobacteraceae</taxon>
        <taxon>Rubellimicrobium</taxon>
    </lineage>
</organism>
<dbReference type="RefSeq" id="WP_037279025.1">
    <property type="nucleotide sequence ID" value="NZ_KK088559.1"/>
</dbReference>
<evidence type="ECO:0000313" key="1">
    <source>
        <dbReference type="EMBL" id="EYD76131.1"/>
    </source>
</evidence>
<dbReference type="STRING" id="442562.Rumeso_02320"/>
<gene>
    <name evidence="1" type="ORF">Rumeso_02320</name>
</gene>
<dbReference type="EMBL" id="AOSK01000059">
    <property type="protein sequence ID" value="EYD76131.1"/>
    <property type="molecule type" value="Genomic_DNA"/>
</dbReference>
<accession>A0A017HP32</accession>
<dbReference type="Proteomes" id="UP000019666">
    <property type="component" value="Unassembled WGS sequence"/>
</dbReference>
<name>A0A017HP32_9RHOB</name>
<protein>
    <recommendedName>
        <fullName evidence="3">Periplasmic membrane protein</fullName>
    </recommendedName>
</protein>
<evidence type="ECO:0008006" key="3">
    <source>
        <dbReference type="Google" id="ProtNLM"/>
    </source>
</evidence>
<dbReference type="Pfam" id="PF13376">
    <property type="entry name" value="OmdA"/>
    <property type="match status" value="1"/>
</dbReference>
<dbReference type="AlphaFoldDB" id="A0A017HP32"/>